<dbReference type="Gene3D" id="3.30.420.10">
    <property type="entry name" value="Ribonuclease H-like superfamily/Ribonuclease H"/>
    <property type="match status" value="1"/>
</dbReference>
<evidence type="ECO:0000259" key="3">
    <source>
        <dbReference type="PROSITE" id="PS50994"/>
    </source>
</evidence>
<evidence type="ECO:0000313" key="4">
    <source>
        <dbReference type="EMBL" id="RVW34245.1"/>
    </source>
</evidence>
<dbReference type="PROSITE" id="PS50994">
    <property type="entry name" value="INTEGRASE"/>
    <property type="match status" value="1"/>
</dbReference>
<accession>A0A438DFJ2</accession>
<dbReference type="InterPro" id="IPR013103">
    <property type="entry name" value="RVT_2"/>
</dbReference>
<feature type="region of interest" description="Disordered" evidence="2">
    <location>
        <begin position="213"/>
        <end position="248"/>
    </location>
</feature>
<evidence type="ECO:0000256" key="2">
    <source>
        <dbReference type="SAM" id="MobiDB-lite"/>
    </source>
</evidence>
<dbReference type="PANTHER" id="PTHR11439:SF484">
    <property type="entry name" value="REVERSE TRANSCRIPTASE TY1_COPIA-TYPE DOMAIN-CONTAINING PROTEIN"/>
    <property type="match status" value="1"/>
</dbReference>
<feature type="region of interest" description="Disordered" evidence="2">
    <location>
        <begin position="165"/>
        <end position="198"/>
    </location>
</feature>
<feature type="compositionally biased region" description="Low complexity" evidence="2">
    <location>
        <begin position="168"/>
        <end position="185"/>
    </location>
</feature>
<sequence>MTTKNQIFTSVLSGSPLITSEKLVGSENYLSWSASVELWFMGQGYEDHLVTQEADIPEAKGLYTNDIQRLYKVASAIVHLSQQDLDLSTYIGQIASLKEQFLTVMPLTPDVGAQQTQLDKFFMVLTLIGLRPDLEPIRDQILGSSSVPSLDDVFARLLRISSTQTLPSDSASDSSVLVSQTTSRGGRSGTRGRGQRPHCTYCNKLGHTRDRCYQLHGRPPRTAHMAQSSDSPLPQPPSSSASQTSQASIASVAQPGNASACLTHTSSLGPWILDSGASDHLSGNKDLFSSITTTSDLPTVTLANGSQTVAKGIGLALPLPSLPLTSVLYTPECPFNLISISKITRTLNCSITFSDKFVTLQDRSTGKTIGIGRESQGLYHLTSDSSPAVCISTDAPLLIHNRLGHPSLSKFQKMVPRFSLCRRFRSSCAHTPQQNGVAERKNRHLVETARTLLLHSHVPFRFWGDAVLTACYLINRMPSSVLHDQIPHSLLFPDQPLYFLPPRVFGCTCFVHILTPGQDKLSAKAMKCLFLGYSRLQKGYRCYSLETHRYFISADVTFFEDSPFFSTTSESLPVSEVLPIPIVSPPDAMPPRPLQVYHRRPRVVAPLPFPEAPADSLPIPSASPAPALPSPNDLPIAVRKGTRSTRNPHPIYNFLSYHRLSSPYSAFVSAISSVSLPKSTHEALSHPGWRQAMVDEMAALHSNGTWDLVVLPSGKSTVGCRWVYAVKVGPDGQIASVRLLLSMAAMCSWPLYQLDIKNAFLHGDLAEEVYMEQPPGFVAQGESGFSVQVTPFSIWLETISSSMCIYLVVYVDDIVITGSDQDGIQKLKQHLFTHFQTKDLGKLKYFLGIEIAQSSSGVVLSQRKYALDILEETGMLDCKPVDTPMDPNVKLVPGQGEPLGDPGRYRRLVGKLNYLTITRPDISFPVSVVSQFLQSPCDSHWDAVIRILRYIKSTPGKVYCTRTEVILKLLVTQMQIGLAHPQIDVPLQGTVFLLEELRFGKDEQMKLICDNQAALHIASNPVFHERTKHIEVDCHFIREKIASGCVATSFVNSNDQLADIFTKSLRGPRIKYICGLIGRLHLFGCNPMLVKQNHFECGCKIHRLRHIRMSRIISRPWDKASMWCGKHLKMTLLSIQESQEEEHCTLFFQVAFHFTQALALCCALRLSYRRLLRLRNVDQFCLVPETLSRSSLNLLLDFFSFSAASFSALARYPVSEDKELIVIVERFILEQKKLMKLLISYPSIINRRAVFPSNKEALITNRWGSDILLCQYIQITLVGIDEVEEARDARLKDCFMETVSRRFNVP</sequence>
<dbReference type="SUPFAM" id="SSF56672">
    <property type="entry name" value="DNA/RNA polymerases"/>
    <property type="match status" value="1"/>
</dbReference>
<dbReference type="InterPro" id="IPR043502">
    <property type="entry name" value="DNA/RNA_pol_sf"/>
</dbReference>
<dbReference type="Pfam" id="PF07727">
    <property type="entry name" value="RVT_2"/>
    <property type="match status" value="2"/>
</dbReference>
<dbReference type="InterPro" id="IPR036397">
    <property type="entry name" value="RNaseH_sf"/>
</dbReference>
<organism evidence="4 5">
    <name type="scientific">Vitis vinifera</name>
    <name type="common">Grape</name>
    <dbReference type="NCBI Taxonomy" id="29760"/>
    <lineage>
        <taxon>Eukaryota</taxon>
        <taxon>Viridiplantae</taxon>
        <taxon>Streptophyta</taxon>
        <taxon>Embryophyta</taxon>
        <taxon>Tracheophyta</taxon>
        <taxon>Spermatophyta</taxon>
        <taxon>Magnoliopsida</taxon>
        <taxon>eudicotyledons</taxon>
        <taxon>Gunneridae</taxon>
        <taxon>Pentapetalae</taxon>
        <taxon>rosids</taxon>
        <taxon>Vitales</taxon>
        <taxon>Vitaceae</taxon>
        <taxon>Viteae</taxon>
        <taxon>Vitis</taxon>
    </lineage>
</organism>
<dbReference type="InterPro" id="IPR001584">
    <property type="entry name" value="Integrase_cat-core"/>
</dbReference>
<name>A0A438DFJ2_VITVI</name>
<evidence type="ECO:0000256" key="1">
    <source>
        <dbReference type="ARBA" id="ARBA00022750"/>
    </source>
</evidence>
<keyword evidence="1" id="KW-0378">Hydrolase</keyword>
<dbReference type="Pfam" id="PF25597">
    <property type="entry name" value="SH3_retrovirus"/>
    <property type="match status" value="1"/>
</dbReference>
<keyword evidence="1" id="KW-0645">Protease</keyword>
<dbReference type="GO" id="GO:0015074">
    <property type="term" value="P:DNA integration"/>
    <property type="evidence" value="ECO:0007669"/>
    <property type="project" value="InterPro"/>
</dbReference>
<dbReference type="InterPro" id="IPR012337">
    <property type="entry name" value="RNaseH-like_sf"/>
</dbReference>
<reference evidence="4 5" key="1">
    <citation type="journal article" date="2018" name="PLoS Genet.">
        <title>Population sequencing reveals clonal diversity and ancestral inbreeding in the grapevine cultivar Chardonnay.</title>
        <authorList>
            <person name="Roach M.J."/>
            <person name="Johnson D.L."/>
            <person name="Bohlmann J."/>
            <person name="van Vuuren H.J."/>
            <person name="Jones S.J."/>
            <person name="Pretorius I.S."/>
            <person name="Schmidt S.A."/>
            <person name="Borneman A.R."/>
        </authorList>
    </citation>
    <scope>NUCLEOTIDE SEQUENCE [LARGE SCALE GENOMIC DNA]</scope>
    <source>
        <strain evidence="5">cv. Chardonnay</strain>
        <tissue evidence="4">Leaf</tissue>
    </source>
</reference>
<dbReference type="GO" id="GO:0004190">
    <property type="term" value="F:aspartic-type endopeptidase activity"/>
    <property type="evidence" value="ECO:0007669"/>
    <property type="project" value="UniProtKB-KW"/>
</dbReference>
<dbReference type="InterPro" id="IPR025724">
    <property type="entry name" value="GAG-pre-integrase_dom"/>
</dbReference>
<dbReference type="PANTHER" id="PTHR11439">
    <property type="entry name" value="GAG-POL-RELATED RETROTRANSPOSON"/>
    <property type="match status" value="1"/>
</dbReference>
<dbReference type="GO" id="GO:0003676">
    <property type="term" value="F:nucleic acid binding"/>
    <property type="evidence" value="ECO:0007669"/>
    <property type="project" value="InterPro"/>
</dbReference>
<dbReference type="EMBL" id="QGNW01001648">
    <property type="protein sequence ID" value="RVW34245.1"/>
    <property type="molecule type" value="Genomic_DNA"/>
</dbReference>
<dbReference type="Proteomes" id="UP000288805">
    <property type="component" value="Unassembled WGS sequence"/>
</dbReference>
<gene>
    <name evidence="4" type="primary">POLX_1794</name>
    <name evidence="4" type="ORF">CK203_115668</name>
</gene>
<dbReference type="InterPro" id="IPR057670">
    <property type="entry name" value="SH3_retrovirus"/>
</dbReference>
<dbReference type="SUPFAM" id="SSF53098">
    <property type="entry name" value="Ribonuclease H-like"/>
    <property type="match status" value="1"/>
</dbReference>
<dbReference type="CDD" id="cd09272">
    <property type="entry name" value="RNase_HI_RT_Ty1"/>
    <property type="match status" value="1"/>
</dbReference>
<dbReference type="Pfam" id="PF22936">
    <property type="entry name" value="Pol_BBD"/>
    <property type="match status" value="1"/>
</dbReference>
<feature type="compositionally biased region" description="Low complexity" evidence="2">
    <location>
        <begin position="226"/>
        <end position="248"/>
    </location>
</feature>
<dbReference type="InterPro" id="IPR054722">
    <property type="entry name" value="PolX-like_BBD"/>
</dbReference>
<feature type="domain" description="Integrase catalytic" evidence="3">
    <location>
        <begin position="330"/>
        <end position="495"/>
    </location>
</feature>
<comment type="caution">
    <text evidence="4">The sequence shown here is derived from an EMBL/GenBank/DDBJ whole genome shotgun (WGS) entry which is preliminary data.</text>
</comment>
<proteinExistence type="predicted"/>
<dbReference type="Pfam" id="PF13976">
    <property type="entry name" value="gag_pre-integrs"/>
    <property type="match status" value="1"/>
</dbReference>
<evidence type="ECO:0000313" key="5">
    <source>
        <dbReference type="Proteomes" id="UP000288805"/>
    </source>
</evidence>
<protein>
    <submittedName>
        <fullName evidence="4">Retrovirus-related Pol polyprotein from transposon TNT 1-94</fullName>
    </submittedName>
</protein>
<keyword evidence="1" id="KW-0064">Aspartyl protease</keyword>